<name>A0A6G1CC88_9ORYZ</name>
<organism evidence="4 5">
    <name type="scientific">Oryza meyeriana var. granulata</name>
    <dbReference type="NCBI Taxonomy" id="110450"/>
    <lineage>
        <taxon>Eukaryota</taxon>
        <taxon>Viridiplantae</taxon>
        <taxon>Streptophyta</taxon>
        <taxon>Embryophyta</taxon>
        <taxon>Tracheophyta</taxon>
        <taxon>Spermatophyta</taxon>
        <taxon>Magnoliopsida</taxon>
        <taxon>Liliopsida</taxon>
        <taxon>Poales</taxon>
        <taxon>Poaceae</taxon>
        <taxon>BOP clade</taxon>
        <taxon>Oryzoideae</taxon>
        <taxon>Oryzeae</taxon>
        <taxon>Oryzinae</taxon>
        <taxon>Oryza</taxon>
        <taxon>Oryza meyeriana</taxon>
    </lineage>
</organism>
<evidence type="ECO:0000256" key="1">
    <source>
        <dbReference type="PROSITE-ProRule" id="PRU00047"/>
    </source>
</evidence>
<dbReference type="Pfam" id="PF00098">
    <property type="entry name" value="zf-CCHC"/>
    <property type="match status" value="1"/>
</dbReference>
<dbReference type="OrthoDB" id="2013098at2759"/>
<keyword evidence="1" id="KW-0862">Zinc</keyword>
<dbReference type="EMBL" id="SPHZ02000009">
    <property type="protein sequence ID" value="KAF0897819.1"/>
    <property type="molecule type" value="Genomic_DNA"/>
</dbReference>
<dbReference type="Gene3D" id="4.10.60.10">
    <property type="entry name" value="Zinc finger, CCHC-type"/>
    <property type="match status" value="1"/>
</dbReference>
<keyword evidence="1" id="KW-0863">Zinc-finger</keyword>
<accession>A0A6G1CC88</accession>
<keyword evidence="1" id="KW-0479">Metal-binding</keyword>
<dbReference type="InterPro" id="IPR001878">
    <property type="entry name" value="Znf_CCHC"/>
</dbReference>
<dbReference type="GO" id="GO:0008270">
    <property type="term" value="F:zinc ion binding"/>
    <property type="evidence" value="ECO:0007669"/>
    <property type="project" value="UniProtKB-KW"/>
</dbReference>
<sequence>MSVQGYSTKISVLKLLKPLSALRPGYDVQVAISIEQLLDVNNMPMEELVGRLSKVDNRSDDEEDNWGELFLIEEQWLACMKQNEQDGSSGSGSGGSGGQNNRRTNTSSPKGKKAASGSVGGRDHAKVKCFNCNDYGHYAKQCRKPWCQRKGEANLTQGGGADPAHGPRCGSVPRQRGET</sequence>
<evidence type="ECO:0000256" key="2">
    <source>
        <dbReference type="SAM" id="MobiDB-lite"/>
    </source>
</evidence>
<evidence type="ECO:0000313" key="4">
    <source>
        <dbReference type="EMBL" id="KAF0897819.1"/>
    </source>
</evidence>
<reference evidence="4 5" key="1">
    <citation type="submission" date="2019-11" db="EMBL/GenBank/DDBJ databases">
        <title>Whole genome sequence of Oryza granulata.</title>
        <authorList>
            <person name="Li W."/>
        </authorList>
    </citation>
    <scope>NUCLEOTIDE SEQUENCE [LARGE SCALE GENOMIC DNA]</scope>
    <source>
        <strain evidence="5">cv. Menghai</strain>
        <tissue evidence="4">Leaf</tissue>
    </source>
</reference>
<feature type="region of interest" description="Disordered" evidence="2">
    <location>
        <begin position="82"/>
        <end position="122"/>
    </location>
</feature>
<keyword evidence="5" id="KW-1185">Reference proteome</keyword>
<feature type="domain" description="CCHC-type" evidence="3">
    <location>
        <begin position="128"/>
        <end position="144"/>
    </location>
</feature>
<evidence type="ECO:0000313" key="5">
    <source>
        <dbReference type="Proteomes" id="UP000479710"/>
    </source>
</evidence>
<dbReference type="SMART" id="SM00343">
    <property type="entry name" value="ZnF_C2HC"/>
    <property type="match status" value="1"/>
</dbReference>
<feature type="compositionally biased region" description="Gly residues" evidence="2">
    <location>
        <begin position="89"/>
        <end position="98"/>
    </location>
</feature>
<dbReference type="Proteomes" id="UP000479710">
    <property type="component" value="Unassembled WGS sequence"/>
</dbReference>
<protein>
    <recommendedName>
        <fullName evidence="3">CCHC-type domain-containing protein</fullName>
    </recommendedName>
</protein>
<feature type="region of interest" description="Disordered" evidence="2">
    <location>
        <begin position="152"/>
        <end position="179"/>
    </location>
</feature>
<dbReference type="SUPFAM" id="SSF57756">
    <property type="entry name" value="Retrovirus zinc finger-like domains"/>
    <property type="match status" value="1"/>
</dbReference>
<dbReference type="InterPro" id="IPR036875">
    <property type="entry name" value="Znf_CCHC_sf"/>
</dbReference>
<dbReference type="AlphaFoldDB" id="A0A6G1CC88"/>
<evidence type="ECO:0000259" key="3">
    <source>
        <dbReference type="PROSITE" id="PS50158"/>
    </source>
</evidence>
<dbReference type="GO" id="GO:0003676">
    <property type="term" value="F:nucleic acid binding"/>
    <property type="evidence" value="ECO:0007669"/>
    <property type="project" value="InterPro"/>
</dbReference>
<proteinExistence type="predicted"/>
<gene>
    <name evidence="4" type="ORF">E2562_000525</name>
</gene>
<comment type="caution">
    <text evidence="4">The sequence shown here is derived from an EMBL/GenBank/DDBJ whole genome shotgun (WGS) entry which is preliminary data.</text>
</comment>
<dbReference type="PROSITE" id="PS50158">
    <property type="entry name" value="ZF_CCHC"/>
    <property type="match status" value="1"/>
</dbReference>